<evidence type="ECO:0000313" key="2">
    <source>
        <dbReference type="EMBL" id="KFB01495.1"/>
    </source>
</evidence>
<dbReference type="Proteomes" id="UP000028521">
    <property type="component" value="Unassembled WGS sequence"/>
</dbReference>
<feature type="signal peptide" evidence="1">
    <location>
        <begin position="1"/>
        <end position="19"/>
    </location>
</feature>
<dbReference type="AlphaFoldDB" id="A0A084TLA9"/>
<dbReference type="RefSeq" id="WP_036120795.1">
    <property type="nucleotide sequence ID" value="NZ_BMET01000001.1"/>
</dbReference>
<name>A0A084TLA9_9FLAO</name>
<reference evidence="2 3" key="1">
    <citation type="journal article" date="2014" name="Genome Announc.">
        <title>Draft Genome Sequence of the Algicidal Bacterium Mangrovimonas yunxiaonensis Strain LY01.</title>
        <authorList>
            <person name="Li Y."/>
            <person name="Zhu H."/>
            <person name="Li C."/>
            <person name="Zhang H."/>
            <person name="Chen Z."/>
            <person name="Zheng W."/>
            <person name="Xu H."/>
            <person name="Zheng T."/>
        </authorList>
    </citation>
    <scope>NUCLEOTIDE SEQUENCE [LARGE SCALE GENOMIC DNA]</scope>
    <source>
        <strain evidence="2 3">LY01</strain>
    </source>
</reference>
<reference evidence="3" key="2">
    <citation type="submission" date="2014-07" db="EMBL/GenBank/DDBJ databases">
        <title>Genome sequence of Mangrovimonas yunxiaonensis.</title>
        <authorList>
            <person name="Li Y."/>
            <person name="Zheng T."/>
        </authorList>
    </citation>
    <scope>NUCLEOTIDE SEQUENCE [LARGE SCALE GENOMIC DNA]</scope>
    <source>
        <strain evidence="3">LY01</strain>
    </source>
</reference>
<evidence type="ECO:0000256" key="1">
    <source>
        <dbReference type="SAM" id="SignalP"/>
    </source>
</evidence>
<dbReference type="NCBIfam" id="TIGR03519">
    <property type="entry name" value="T9SS_PorP_fam"/>
    <property type="match status" value="1"/>
</dbReference>
<dbReference type="EMBL" id="JPFK01000005">
    <property type="protein sequence ID" value="KFB01495.1"/>
    <property type="molecule type" value="Genomic_DNA"/>
</dbReference>
<sequence length="304" mass="33491">MKKLYIIIVTVLLAWQAQAQQDPQYTQYMYNMNVVNPAYAGSVEDAISIGALYRSQWVGLDGAPKTGTLSLHSPVGRRVGLGLSFINDEIGPVSENNVYADFSYTLPLGGEHKLAFGVKAGATFHDIGLTSLQAINTGDPLLDENVNEVTPNIGAGLYLYQPNRYYVSLSMPNMLNSVHLDTNGRKIGSEVQHFFAAAGYVFGLSDNFKLKPHAFLKAAVDAPVSFDVNANLFMYDLVEVGVGYRLEDSFSGMINFLITPNLRVGYAYDNIQSDLDVVTSSSHEIFINFDINLSKKVSRSPRYF</sequence>
<organism evidence="2 3">
    <name type="scientific">Mangrovimonas yunxiaonensis</name>
    <dbReference type="NCBI Taxonomy" id="1197477"/>
    <lineage>
        <taxon>Bacteria</taxon>
        <taxon>Pseudomonadati</taxon>
        <taxon>Bacteroidota</taxon>
        <taxon>Flavobacteriia</taxon>
        <taxon>Flavobacteriales</taxon>
        <taxon>Flavobacteriaceae</taxon>
        <taxon>Mangrovimonas</taxon>
    </lineage>
</organism>
<dbReference type="Pfam" id="PF11751">
    <property type="entry name" value="PorP_SprF"/>
    <property type="match status" value="1"/>
</dbReference>
<dbReference type="STRING" id="1197477.IA57_06600"/>
<feature type="chain" id="PRO_5001782640" evidence="1">
    <location>
        <begin position="20"/>
        <end position="304"/>
    </location>
</feature>
<dbReference type="eggNOG" id="COG3064">
    <property type="taxonomic scope" value="Bacteria"/>
</dbReference>
<comment type="caution">
    <text evidence="2">The sequence shown here is derived from an EMBL/GenBank/DDBJ whole genome shotgun (WGS) entry which is preliminary data.</text>
</comment>
<dbReference type="InterPro" id="IPR019861">
    <property type="entry name" value="PorP/SprF_Bacteroidetes"/>
</dbReference>
<gene>
    <name evidence="2" type="ORF">IA57_06600</name>
</gene>
<accession>A0A084TLA9</accession>
<protein>
    <submittedName>
        <fullName evidence="2">Membrane protein</fullName>
    </submittedName>
</protein>
<dbReference type="OrthoDB" id="1114455at2"/>
<proteinExistence type="predicted"/>
<evidence type="ECO:0000313" key="3">
    <source>
        <dbReference type="Proteomes" id="UP000028521"/>
    </source>
</evidence>
<keyword evidence="1" id="KW-0732">Signal</keyword>
<keyword evidence="3" id="KW-1185">Reference proteome</keyword>